<keyword evidence="4" id="KW-1185">Reference proteome</keyword>
<dbReference type="GO" id="GO:0005886">
    <property type="term" value="C:plasma membrane"/>
    <property type="evidence" value="ECO:0007669"/>
    <property type="project" value="TreeGrafter"/>
</dbReference>
<accession>A0A6L9S2Q7</accession>
<reference evidence="3 4" key="1">
    <citation type="submission" date="2020-02" db="EMBL/GenBank/DDBJ databases">
        <authorList>
            <person name="Li X.-J."/>
            <person name="Han X.-M."/>
        </authorList>
    </citation>
    <scope>NUCLEOTIDE SEQUENCE [LARGE SCALE GENOMIC DNA]</scope>
    <source>
        <strain evidence="3 4">CCTCC AB 2017055</strain>
    </source>
</reference>
<dbReference type="Pfam" id="PF05949">
    <property type="entry name" value="DUF881"/>
    <property type="match status" value="1"/>
</dbReference>
<comment type="caution">
    <text evidence="3">The sequence shown here is derived from an EMBL/GenBank/DDBJ whole genome shotgun (WGS) entry which is preliminary data.</text>
</comment>
<keyword evidence="2" id="KW-0175">Coiled coil</keyword>
<dbReference type="AlphaFoldDB" id="A0A6L9S2Q7"/>
<comment type="similarity">
    <text evidence="1">Belongs to the UPF0749 family.</text>
</comment>
<dbReference type="Proteomes" id="UP000475214">
    <property type="component" value="Unassembled WGS sequence"/>
</dbReference>
<dbReference type="RefSeq" id="WP_163731294.1">
    <property type="nucleotide sequence ID" value="NZ_JAAGOA010000001.1"/>
</dbReference>
<sequence length="243" mass="26289">MPESAPARGWKMLAPVVLAACGALLVITAKTSGGTDLRGSEVLEMPDLVRAEERRVEELIADAENLRSEIDELTEQLGDNETKEIQQQLEELQTTAALGSVEGSGITVTLDDSPQADTPEQDLAPGTHVEDYIIHQQDLEAVMNALWAGGADAMMVMDQRIGNTSTVRCVGPVLQLEGKQYSPPYTISAIGDTDAMLDALERSEAVEWFRAAADAYGLGYEVEMEDLITMPAYEGSRLSRSES</sequence>
<organism evidence="3 4">
    <name type="scientific">Phytoactinopolyspora halotolerans</name>
    <dbReference type="NCBI Taxonomy" id="1981512"/>
    <lineage>
        <taxon>Bacteria</taxon>
        <taxon>Bacillati</taxon>
        <taxon>Actinomycetota</taxon>
        <taxon>Actinomycetes</taxon>
        <taxon>Jiangellales</taxon>
        <taxon>Jiangellaceae</taxon>
        <taxon>Phytoactinopolyspora</taxon>
    </lineage>
</organism>
<evidence type="ECO:0000256" key="1">
    <source>
        <dbReference type="ARBA" id="ARBA00009108"/>
    </source>
</evidence>
<dbReference type="InterPro" id="IPR010273">
    <property type="entry name" value="DUF881"/>
</dbReference>
<evidence type="ECO:0000313" key="3">
    <source>
        <dbReference type="EMBL" id="NED98717.1"/>
    </source>
</evidence>
<proteinExistence type="inferred from homology"/>
<dbReference type="PANTHER" id="PTHR37313:SF4">
    <property type="entry name" value="CONSERVED MEMBRANE PROTEIN-RELATED"/>
    <property type="match status" value="1"/>
</dbReference>
<feature type="coiled-coil region" evidence="2">
    <location>
        <begin position="49"/>
        <end position="83"/>
    </location>
</feature>
<name>A0A6L9S2Q7_9ACTN</name>
<gene>
    <name evidence="3" type="ORF">G1H10_00870</name>
</gene>
<dbReference type="Gene3D" id="3.30.70.1880">
    <property type="entry name" value="Protein of unknown function DUF881"/>
    <property type="match status" value="1"/>
</dbReference>
<dbReference type="EMBL" id="JAAGOA010000001">
    <property type="protein sequence ID" value="NED98717.1"/>
    <property type="molecule type" value="Genomic_DNA"/>
</dbReference>
<dbReference type="PANTHER" id="PTHR37313">
    <property type="entry name" value="UPF0749 PROTEIN RV1825"/>
    <property type="match status" value="1"/>
</dbReference>
<evidence type="ECO:0000313" key="4">
    <source>
        <dbReference type="Proteomes" id="UP000475214"/>
    </source>
</evidence>
<protein>
    <submittedName>
        <fullName evidence="3">DUF881 domain-containing protein</fullName>
    </submittedName>
</protein>
<evidence type="ECO:0000256" key="2">
    <source>
        <dbReference type="SAM" id="Coils"/>
    </source>
</evidence>